<accession>A0A507EWM7</accession>
<reference evidence="2 4" key="1">
    <citation type="journal article" date="2019" name="Sci. Rep.">
        <title>Comparative genomics of chytrid fungi reveal insights into the obligate biotrophic and pathogenic lifestyle of Synchytrium endobioticum.</title>
        <authorList>
            <person name="van de Vossenberg B.T.L.H."/>
            <person name="Warris S."/>
            <person name="Nguyen H.D.T."/>
            <person name="van Gent-Pelzer M.P.E."/>
            <person name="Joly D.L."/>
            <person name="van de Geest H.C."/>
            <person name="Bonants P.J.M."/>
            <person name="Smith D.S."/>
            <person name="Levesque C.A."/>
            <person name="van der Lee T.A.J."/>
        </authorList>
    </citation>
    <scope>NUCLEOTIDE SEQUENCE [LARGE SCALE GENOMIC DNA]</scope>
    <source>
        <strain evidence="2 4">CBS 675.73</strain>
    </source>
</reference>
<evidence type="ECO:0000256" key="1">
    <source>
        <dbReference type="SAM" id="MobiDB-lite"/>
    </source>
</evidence>
<evidence type="ECO:0000313" key="4">
    <source>
        <dbReference type="Proteomes" id="UP000320333"/>
    </source>
</evidence>
<organism evidence="2 4">
    <name type="scientific">Chytriomyces confervae</name>
    <dbReference type="NCBI Taxonomy" id="246404"/>
    <lineage>
        <taxon>Eukaryota</taxon>
        <taxon>Fungi</taxon>
        <taxon>Fungi incertae sedis</taxon>
        <taxon>Chytridiomycota</taxon>
        <taxon>Chytridiomycota incertae sedis</taxon>
        <taxon>Chytridiomycetes</taxon>
        <taxon>Chytridiales</taxon>
        <taxon>Chytriomycetaceae</taxon>
        <taxon>Chytriomyces</taxon>
    </lineage>
</organism>
<feature type="compositionally biased region" description="Polar residues" evidence="1">
    <location>
        <begin position="1"/>
        <end position="18"/>
    </location>
</feature>
<sequence length="60" mass="6578">MTIQAETPPKNGTSTNPGHSLLQDFPSKKLNCKKTQISSALQNMLQLLNLHVSLLIVYGN</sequence>
<dbReference type="AlphaFoldDB" id="A0A507EWM7"/>
<proteinExistence type="predicted"/>
<name>A0A507EWM7_9FUNG</name>
<evidence type="ECO:0000313" key="2">
    <source>
        <dbReference type="EMBL" id="TPX68292.1"/>
    </source>
</evidence>
<gene>
    <name evidence="3" type="ORF">CcCBS67573_g05350</name>
    <name evidence="2" type="ORF">CcCBS67573_g07224</name>
</gene>
<dbReference type="Proteomes" id="UP000320333">
    <property type="component" value="Unassembled WGS sequence"/>
</dbReference>
<feature type="region of interest" description="Disordered" evidence="1">
    <location>
        <begin position="1"/>
        <end position="24"/>
    </location>
</feature>
<protein>
    <submittedName>
        <fullName evidence="2">Uncharacterized protein</fullName>
    </submittedName>
</protein>
<evidence type="ECO:0000313" key="3">
    <source>
        <dbReference type="EMBL" id="TPX73380.1"/>
    </source>
</evidence>
<comment type="caution">
    <text evidence="2">The sequence shown here is derived from an EMBL/GenBank/DDBJ whole genome shotgun (WGS) entry which is preliminary data.</text>
</comment>
<keyword evidence="4" id="KW-1185">Reference proteome</keyword>
<dbReference type="EMBL" id="QEAP01000361">
    <property type="protein sequence ID" value="TPX68292.1"/>
    <property type="molecule type" value="Genomic_DNA"/>
</dbReference>
<dbReference type="EMBL" id="QEAP01000189">
    <property type="protein sequence ID" value="TPX73380.1"/>
    <property type="molecule type" value="Genomic_DNA"/>
</dbReference>